<dbReference type="AlphaFoldDB" id="A0A4Y3L1I3"/>
<organism evidence="2 3">
    <name type="scientific">Cellulomonas cellasea</name>
    <dbReference type="NCBI Taxonomy" id="43670"/>
    <lineage>
        <taxon>Bacteria</taxon>
        <taxon>Bacillati</taxon>
        <taxon>Actinomycetota</taxon>
        <taxon>Actinomycetes</taxon>
        <taxon>Micrococcales</taxon>
        <taxon>Cellulomonadaceae</taxon>
        <taxon>Cellulomonas</taxon>
    </lineage>
</organism>
<dbReference type="Proteomes" id="UP000317046">
    <property type="component" value="Unassembled WGS sequence"/>
</dbReference>
<name>A0A4Y3L1I3_9CELL</name>
<gene>
    <name evidence="2" type="ORF">CCE01nite_42020</name>
</gene>
<evidence type="ECO:0000313" key="3">
    <source>
        <dbReference type="Proteomes" id="UP000317046"/>
    </source>
</evidence>
<evidence type="ECO:0000313" key="2">
    <source>
        <dbReference type="EMBL" id="GEA90253.1"/>
    </source>
</evidence>
<protein>
    <recommendedName>
        <fullName evidence="4">Helix-turn-helix domain-containing protein</fullName>
    </recommendedName>
</protein>
<feature type="compositionally biased region" description="Polar residues" evidence="1">
    <location>
        <begin position="98"/>
        <end position="108"/>
    </location>
</feature>
<evidence type="ECO:0000256" key="1">
    <source>
        <dbReference type="SAM" id="MobiDB-lite"/>
    </source>
</evidence>
<accession>A0A4Y3L1I3</accession>
<feature type="region of interest" description="Disordered" evidence="1">
    <location>
        <begin position="67"/>
        <end position="108"/>
    </location>
</feature>
<comment type="caution">
    <text evidence="2">The sequence shown here is derived from an EMBL/GenBank/DDBJ whole genome shotgun (WGS) entry which is preliminary data.</text>
</comment>
<reference evidence="2" key="1">
    <citation type="submission" date="2019-06" db="EMBL/GenBank/DDBJ databases">
        <title>Whole genome shotgun sequence of Cellulomonas cellasea NBRC 3753.</title>
        <authorList>
            <person name="Hosoyama A."/>
            <person name="Uohara A."/>
            <person name="Ohji S."/>
            <person name="Ichikawa N."/>
        </authorList>
    </citation>
    <scope>NUCLEOTIDE SEQUENCE [LARGE SCALE GENOMIC DNA]</scope>
    <source>
        <strain evidence="2">NBRC 3753</strain>
    </source>
</reference>
<keyword evidence="3" id="KW-1185">Reference proteome</keyword>
<proteinExistence type="predicted"/>
<dbReference type="EMBL" id="BJLR01000046">
    <property type="protein sequence ID" value="GEA90253.1"/>
    <property type="molecule type" value="Genomic_DNA"/>
</dbReference>
<evidence type="ECO:0008006" key="4">
    <source>
        <dbReference type="Google" id="ProtNLM"/>
    </source>
</evidence>
<sequence length="108" mass="11640">MLGTSAWWVREQARRERVAHLRLGKGRIRFSPAHVAALINSATVEVAEPQPGPGRNAAPEDAAVLGASVRSLGAHRRRQPASDGRPVFAPNPAEHQSPAGTQTPRRSR</sequence>